<dbReference type="InterPro" id="IPR036820">
    <property type="entry name" value="Archease_dom_sf"/>
</dbReference>
<dbReference type="Pfam" id="PF01951">
    <property type="entry name" value="Archease"/>
    <property type="match status" value="1"/>
</dbReference>
<dbReference type="Gene3D" id="3.55.10.10">
    <property type="entry name" value="Archease domain"/>
    <property type="match status" value="1"/>
</dbReference>
<comment type="similarity">
    <text evidence="1">Belongs to the archease family.</text>
</comment>
<evidence type="ECO:0000256" key="2">
    <source>
        <dbReference type="ARBA" id="ARBA00022694"/>
    </source>
</evidence>
<dbReference type="SUPFAM" id="SSF69819">
    <property type="entry name" value="MTH1598-like"/>
    <property type="match status" value="1"/>
</dbReference>
<dbReference type="AlphaFoldDB" id="A0A5J4L558"/>
<keyword evidence="4" id="KW-0106">Calcium</keyword>
<keyword evidence="2" id="KW-0819">tRNA processing</keyword>
<protein>
    <submittedName>
        <fullName evidence="6">Archease</fullName>
    </submittedName>
</protein>
<accession>A0A5J4L558</accession>
<evidence type="ECO:0000259" key="5">
    <source>
        <dbReference type="Pfam" id="PF01951"/>
    </source>
</evidence>
<dbReference type="InterPro" id="IPR002804">
    <property type="entry name" value="Archease"/>
</dbReference>
<dbReference type="InterPro" id="IPR023572">
    <property type="entry name" value="Archease_dom"/>
</dbReference>
<keyword evidence="3" id="KW-0479">Metal-binding</keyword>
<dbReference type="GO" id="GO:0008033">
    <property type="term" value="P:tRNA processing"/>
    <property type="evidence" value="ECO:0007669"/>
    <property type="project" value="UniProtKB-KW"/>
</dbReference>
<gene>
    <name evidence="6" type="ORF">A45J_1685</name>
</gene>
<dbReference type="PANTHER" id="PTHR12682">
    <property type="entry name" value="ARCHEASE"/>
    <property type="match status" value="1"/>
</dbReference>
<sequence length="140" mass="16111">MQFEIIDISGDVGIRVYGKSCEEAFVNAGIGMYSLISNIEEIVEKQIIDIEAKSHSLEGLLVSYLNELIFQFDTYGFIGKRIEIINFSKHPPVSIKAKIYGEEFDDGRHERRLLVKAATYHNIRVEKINNKWEIEVVFDI</sequence>
<dbReference type="PANTHER" id="PTHR12682:SF11">
    <property type="entry name" value="PROTEIN ARCHEASE"/>
    <property type="match status" value="1"/>
</dbReference>
<comment type="caution">
    <text evidence="6">The sequence shown here is derived from an EMBL/GenBank/DDBJ whole genome shotgun (WGS) entry which is preliminary data.</text>
</comment>
<evidence type="ECO:0000256" key="3">
    <source>
        <dbReference type="ARBA" id="ARBA00022723"/>
    </source>
</evidence>
<dbReference type="EMBL" id="BLAB01000001">
    <property type="protein sequence ID" value="GER93927.1"/>
    <property type="molecule type" value="Genomic_DNA"/>
</dbReference>
<evidence type="ECO:0000256" key="4">
    <source>
        <dbReference type="ARBA" id="ARBA00022837"/>
    </source>
</evidence>
<evidence type="ECO:0000313" key="6">
    <source>
        <dbReference type="EMBL" id="GER93927.1"/>
    </source>
</evidence>
<proteinExistence type="inferred from homology"/>
<feature type="domain" description="Archease" evidence="5">
    <location>
        <begin position="3"/>
        <end position="140"/>
    </location>
</feature>
<evidence type="ECO:0000256" key="1">
    <source>
        <dbReference type="ARBA" id="ARBA00007963"/>
    </source>
</evidence>
<reference evidence="6" key="1">
    <citation type="submission" date="2019-10" db="EMBL/GenBank/DDBJ databases">
        <title>Metagenomic sequencing of thiosulfate-disproportionating enrichment culture.</title>
        <authorList>
            <person name="Umezawa K."/>
            <person name="Kojima H."/>
            <person name="Fukui M."/>
        </authorList>
    </citation>
    <scope>NUCLEOTIDE SEQUENCE</scope>
    <source>
        <strain evidence="6">45J</strain>
    </source>
</reference>
<name>A0A5J4L558_9ZZZZ</name>
<organism evidence="6">
    <name type="scientific">hot springs metagenome</name>
    <dbReference type="NCBI Taxonomy" id="433727"/>
    <lineage>
        <taxon>unclassified sequences</taxon>
        <taxon>metagenomes</taxon>
        <taxon>ecological metagenomes</taxon>
    </lineage>
</organism>
<dbReference type="GO" id="GO:0046872">
    <property type="term" value="F:metal ion binding"/>
    <property type="evidence" value="ECO:0007669"/>
    <property type="project" value="UniProtKB-KW"/>
</dbReference>